<reference evidence="2 3" key="1">
    <citation type="submission" date="2019-07" db="EMBL/GenBank/DDBJ databases">
        <title>Microlunatus dokdonensis sp. nov. isolated from the rhizospheric soil of the wild plant Elymus tsukushiensis.</title>
        <authorList>
            <person name="Ghim S.-Y."/>
            <person name="Hwang Y.-J."/>
            <person name="Son J.-S."/>
            <person name="Shin J.-H."/>
        </authorList>
    </citation>
    <scope>NUCLEOTIDE SEQUENCE [LARGE SCALE GENOMIC DNA]</scope>
    <source>
        <strain evidence="2 3">KUDC0627</strain>
    </source>
</reference>
<proteinExistence type="predicted"/>
<dbReference type="Gene3D" id="3.30.460.10">
    <property type="entry name" value="Beta Polymerase, domain 2"/>
    <property type="match status" value="1"/>
</dbReference>
<dbReference type="Pfam" id="PF01909">
    <property type="entry name" value="NTP_transf_2"/>
    <property type="match status" value="1"/>
</dbReference>
<gene>
    <name evidence="2" type="ORF">FOE78_21695</name>
</gene>
<name>A0A516Q402_9ACTN</name>
<dbReference type="InterPro" id="IPR002934">
    <property type="entry name" value="Polymerase_NTP_transf_dom"/>
</dbReference>
<evidence type="ECO:0000313" key="2">
    <source>
        <dbReference type="EMBL" id="QDP98166.1"/>
    </source>
</evidence>
<dbReference type="AlphaFoldDB" id="A0A516Q402"/>
<evidence type="ECO:0000313" key="3">
    <source>
        <dbReference type="Proteomes" id="UP000319263"/>
    </source>
</evidence>
<dbReference type="RefSeq" id="WP_143988108.1">
    <property type="nucleotide sequence ID" value="NZ_CP041692.1"/>
</dbReference>
<dbReference type="EMBL" id="CP041692">
    <property type="protein sequence ID" value="QDP98166.1"/>
    <property type="molecule type" value="Genomic_DNA"/>
</dbReference>
<keyword evidence="3" id="KW-1185">Reference proteome</keyword>
<accession>A0A516Q402</accession>
<protein>
    <recommendedName>
        <fullName evidence="1">Polymerase nucleotidyl transferase domain-containing protein</fullName>
    </recommendedName>
</protein>
<dbReference type="GO" id="GO:0016779">
    <property type="term" value="F:nucleotidyltransferase activity"/>
    <property type="evidence" value="ECO:0007669"/>
    <property type="project" value="InterPro"/>
</dbReference>
<dbReference type="KEGG" id="mik:FOE78_21695"/>
<evidence type="ECO:0000259" key="1">
    <source>
        <dbReference type="Pfam" id="PF01909"/>
    </source>
</evidence>
<sequence>MQHHDDSIAAFVDRARDNYAVLAVIVDGSVSSGTERPDSDVDLVLVLTEDAFAQAWQENRLSYVERDGITYEGGYYDIKVASVAYLRRAADHADDPMRASLLHARIAWSRLDDLADLVAAIPRLPEEVWERRMASFIAQVRLHGGYFLKQAVQLDNEFLLHHAAVHLVGAGGRALLALNRTLFQGQKYLDRTLARLERVPAGYADAAHAVLSTPSLQTGTAYRDLIENFAAWPITAEETLSTFVRDNELSWYTGRSPIEYA</sequence>
<organism evidence="2 3">
    <name type="scientific">Microlunatus elymi</name>
    <dbReference type="NCBI Taxonomy" id="2596828"/>
    <lineage>
        <taxon>Bacteria</taxon>
        <taxon>Bacillati</taxon>
        <taxon>Actinomycetota</taxon>
        <taxon>Actinomycetes</taxon>
        <taxon>Propionibacteriales</taxon>
        <taxon>Propionibacteriaceae</taxon>
        <taxon>Microlunatus</taxon>
    </lineage>
</organism>
<dbReference type="SUPFAM" id="SSF81301">
    <property type="entry name" value="Nucleotidyltransferase"/>
    <property type="match status" value="1"/>
</dbReference>
<feature type="domain" description="Polymerase nucleotidyl transferase" evidence="1">
    <location>
        <begin position="11"/>
        <end position="53"/>
    </location>
</feature>
<dbReference type="InterPro" id="IPR043519">
    <property type="entry name" value="NT_sf"/>
</dbReference>
<dbReference type="CDD" id="cd05403">
    <property type="entry name" value="NT_KNTase_like"/>
    <property type="match status" value="1"/>
</dbReference>
<dbReference type="OrthoDB" id="3360502at2"/>
<dbReference type="Proteomes" id="UP000319263">
    <property type="component" value="Chromosome"/>
</dbReference>